<organism evidence="4">
    <name type="scientific">Tuwongella immobilis</name>
    <dbReference type="NCBI Taxonomy" id="692036"/>
    <lineage>
        <taxon>Bacteria</taxon>
        <taxon>Pseudomonadati</taxon>
        <taxon>Planctomycetota</taxon>
        <taxon>Planctomycetia</taxon>
        <taxon>Gemmatales</taxon>
        <taxon>Gemmataceae</taxon>
        <taxon>Tuwongella</taxon>
    </lineage>
</organism>
<evidence type="ECO:0000313" key="5">
    <source>
        <dbReference type="Proteomes" id="UP000464378"/>
    </source>
</evidence>
<dbReference type="InParanoid" id="A0A6C2YLE4"/>
<gene>
    <name evidence="4" type="ORF">GMBLW1_18290</name>
</gene>
<evidence type="ECO:0000259" key="3">
    <source>
        <dbReference type="Pfam" id="PF13439"/>
    </source>
</evidence>
<dbReference type="AlphaFoldDB" id="A0A6C2YLE4"/>
<dbReference type="CDD" id="cd03801">
    <property type="entry name" value="GT4_PimA-like"/>
    <property type="match status" value="1"/>
</dbReference>
<accession>A0A6C2YLE4</accession>
<protein>
    <recommendedName>
        <fullName evidence="3">Glycosyltransferase subfamily 4-like N-terminal domain-containing protein</fullName>
    </recommendedName>
</protein>
<keyword evidence="1" id="KW-0328">Glycosyltransferase</keyword>
<dbReference type="PANTHER" id="PTHR12526">
    <property type="entry name" value="GLYCOSYLTRANSFERASE"/>
    <property type="match status" value="1"/>
</dbReference>
<keyword evidence="5" id="KW-1185">Reference proteome</keyword>
<dbReference type="EMBL" id="LR586016">
    <property type="protein sequence ID" value="VIP02131.1"/>
    <property type="molecule type" value="Genomic_DNA"/>
</dbReference>
<dbReference type="Proteomes" id="UP000464378">
    <property type="component" value="Chromosome"/>
</dbReference>
<evidence type="ECO:0000256" key="1">
    <source>
        <dbReference type="ARBA" id="ARBA00022676"/>
    </source>
</evidence>
<dbReference type="GO" id="GO:0016757">
    <property type="term" value="F:glycosyltransferase activity"/>
    <property type="evidence" value="ECO:0007669"/>
    <property type="project" value="UniProtKB-KW"/>
</dbReference>
<dbReference type="PANTHER" id="PTHR12526:SF510">
    <property type="entry name" value="D-INOSITOL 3-PHOSPHATE GLYCOSYLTRANSFERASE"/>
    <property type="match status" value="1"/>
</dbReference>
<dbReference type="InterPro" id="IPR028098">
    <property type="entry name" value="Glyco_trans_4-like_N"/>
</dbReference>
<dbReference type="FunCoup" id="A0A6C2YLE4">
    <property type="interactions" value="63"/>
</dbReference>
<dbReference type="SUPFAM" id="SSF53756">
    <property type="entry name" value="UDP-Glycosyltransferase/glycogen phosphorylase"/>
    <property type="match status" value="1"/>
</dbReference>
<proteinExistence type="predicted"/>
<name>A0A6C2YLE4_9BACT</name>
<reference evidence="4" key="1">
    <citation type="submission" date="2019-04" db="EMBL/GenBank/DDBJ databases">
        <authorList>
            <consortium name="Science for Life Laboratories"/>
        </authorList>
    </citation>
    <scope>NUCLEOTIDE SEQUENCE</scope>
    <source>
        <strain evidence="4">MBLW1</strain>
    </source>
</reference>
<dbReference type="EMBL" id="LR593887">
    <property type="protein sequence ID" value="VTS00479.1"/>
    <property type="molecule type" value="Genomic_DNA"/>
</dbReference>
<dbReference type="Pfam" id="PF13439">
    <property type="entry name" value="Glyco_transf_4"/>
    <property type="match status" value="1"/>
</dbReference>
<sequence length="389" mass="43761">MDIALCYESVLPNRGGCETYIADLSRRLARDGHRVHLYACRWDASALPTTMHYHRLHVKRGLRFLRPWRFAQACEDALAQADHDVTIGFDKTWGQDVLYPQGGLHAASQAYNRRKFPNAATRWLADLGKLLSPAPWSFARLERKQYLGPNRPKIVVNSRMVQRHFEEFLEIPADSIHVLPSAIDPGRFEPMNRLVLRNQERSDWGVEPSETVGLFVAMNYRLKGLAPLLHSVAKMERGVPFRLAVVGHPKTGRYEQLAAKLGISDRVKFLGFRADPKSAYFGADFLVHPTFYDPCSLVVLEALACGLPVVTTAFNGASELMHPGEDGFVVETPHDHAGIAQAMTRLCDPSFRAAAASKARQTGQSWTFEQHYQGLLRMFQDVAVRRRAA</sequence>
<evidence type="ECO:0000313" key="4">
    <source>
        <dbReference type="EMBL" id="VIP02131.1"/>
    </source>
</evidence>
<dbReference type="RefSeq" id="WP_162657335.1">
    <property type="nucleotide sequence ID" value="NZ_LR593887.1"/>
</dbReference>
<dbReference type="Pfam" id="PF13692">
    <property type="entry name" value="Glyco_trans_1_4"/>
    <property type="match status" value="1"/>
</dbReference>
<feature type="domain" description="Glycosyltransferase subfamily 4-like N-terminal" evidence="3">
    <location>
        <begin position="15"/>
        <end position="186"/>
    </location>
</feature>
<evidence type="ECO:0000256" key="2">
    <source>
        <dbReference type="ARBA" id="ARBA00022679"/>
    </source>
</evidence>
<dbReference type="KEGG" id="tim:GMBLW1_18290"/>
<keyword evidence="2 4" id="KW-0808">Transferase</keyword>
<dbReference type="Gene3D" id="3.40.50.2000">
    <property type="entry name" value="Glycogen Phosphorylase B"/>
    <property type="match status" value="2"/>
</dbReference>